<dbReference type="Pfam" id="PF04290">
    <property type="entry name" value="DctQ"/>
    <property type="match status" value="1"/>
</dbReference>
<keyword evidence="3" id="KW-1003">Cell membrane</keyword>
<keyword evidence="13" id="KW-1185">Reference proteome</keyword>
<evidence type="ECO:0000313" key="13">
    <source>
        <dbReference type="Proteomes" id="UP001205843"/>
    </source>
</evidence>
<comment type="subcellular location">
    <subcellularLocation>
        <location evidence="1 9">Cell inner membrane</location>
        <topology evidence="1 9">Multi-pass membrane protein</topology>
    </subcellularLocation>
</comment>
<dbReference type="InterPro" id="IPR007387">
    <property type="entry name" value="TRAP_DctQ"/>
</dbReference>
<accession>A0AAE3G4A6</accession>
<evidence type="ECO:0000256" key="3">
    <source>
        <dbReference type="ARBA" id="ARBA00022475"/>
    </source>
</evidence>
<feature type="transmembrane region" description="Helical" evidence="9">
    <location>
        <begin position="125"/>
        <end position="149"/>
    </location>
</feature>
<evidence type="ECO:0000259" key="11">
    <source>
        <dbReference type="Pfam" id="PF04290"/>
    </source>
</evidence>
<keyword evidence="4 9" id="KW-0997">Cell inner membrane</keyword>
<comment type="caution">
    <text evidence="12">The sequence shown here is derived from an EMBL/GenBank/DDBJ whole genome shotgun (WGS) entry which is preliminary data.</text>
</comment>
<evidence type="ECO:0000256" key="6">
    <source>
        <dbReference type="ARBA" id="ARBA00022989"/>
    </source>
</evidence>
<organism evidence="12 13">
    <name type="scientific">Natronocella acetinitrilica</name>
    <dbReference type="NCBI Taxonomy" id="414046"/>
    <lineage>
        <taxon>Bacteria</taxon>
        <taxon>Pseudomonadati</taxon>
        <taxon>Pseudomonadota</taxon>
        <taxon>Gammaproteobacteria</taxon>
        <taxon>Chromatiales</taxon>
        <taxon>Ectothiorhodospiraceae</taxon>
        <taxon>Natronocella</taxon>
    </lineage>
</organism>
<evidence type="ECO:0000256" key="5">
    <source>
        <dbReference type="ARBA" id="ARBA00022692"/>
    </source>
</evidence>
<name>A0AAE3G4A6_9GAMM</name>
<dbReference type="EMBL" id="JALJXV010000004">
    <property type="protein sequence ID" value="MCP1674918.1"/>
    <property type="molecule type" value="Genomic_DNA"/>
</dbReference>
<feature type="coiled-coil region" evidence="10">
    <location>
        <begin position="155"/>
        <end position="182"/>
    </location>
</feature>
<evidence type="ECO:0000256" key="8">
    <source>
        <dbReference type="ARBA" id="ARBA00038436"/>
    </source>
</evidence>
<evidence type="ECO:0000256" key="10">
    <source>
        <dbReference type="SAM" id="Coils"/>
    </source>
</evidence>
<dbReference type="InterPro" id="IPR003903">
    <property type="entry name" value="UIM_dom"/>
</dbReference>
<dbReference type="GO" id="GO:0022857">
    <property type="term" value="F:transmembrane transporter activity"/>
    <property type="evidence" value="ECO:0007669"/>
    <property type="project" value="UniProtKB-UniRule"/>
</dbReference>
<dbReference type="PROSITE" id="PS50330">
    <property type="entry name" value="UIM"/>
    <property type="match status" value="1"/>
</dbReference>
<evidence type="ECO:0000256" key="7">
    <source>
        <dbReference type="ARBA" id="ARBA00023136"/>
    </source>
</evidence>
<sequence>MMTIVNRLSTWLEKILEVFTAVLMVTLTLVVLYAVVMRYTARTPSWYDEVAAIMLVWLTYYAGALAALKRGHIGVDGVLRAMPVAIRMPVAYLAEACVIVFFVILGWAGLVVLDIMQGMNLITLRWVPITFTQSVIPIGAALFIIATFLSMPAHLKKIRSGISQEEEEIAQAIAEAERDNKEAGLTADSIAGRDGR</sequence>
<keyword evidence="7 9" id="KW-0472">Membrane</keyword>
<keyword evidence="6 9" id="KW-1133">Transmembrane helix</keyword>
<comment type="function">
    <text evidence="9">Part of the tripartite ATP-independent periplasmic (TRAP) transport system.</text>
</comment>
<feature type="transmembrane region" description="Helical" evidence="9">
    <location>
        <begin position="15"/>
        <end position="35"/>
    </location>
</feature>
<evidence type="ECO:0000256" key="4">
    <source>
        <dbReference type="ARBA" id="ARBA00022519"/>
    </source>
</evidence>
<evidence type="ECO:0000256" key="2">
    <source>
        <dbReference type="ARBA" id="ARBA00022448"/>
    </source>
</evidence>
<proteinExistence type="inferred from homology"/>
<evidence type="ECO:0000256" key="9">
    <source>
        <dbReference type="RuleBase" id="RU369079"/>
    </source>
</evidence>
<comment type="similarity">
    <text evidence="8 9">Belongs to the TRAP transporter small permease family.</text>
</comment>
<dbReference type="InterPro" id="IPR055348">
    <property type="entry name" value="DctQ"/>
</dbReference>
<evidence type="ECO:0000256" key="1">
    <source>
        <dbReference type="ARBA" id="ARBA00004429"/>
    </source>
</evidence>
<reference evidence="12" key="1">
    <citation type="submission" date="2022-03" db="EMBL/GenBank/DDBJ databases">
        <title>Genomic Encyclopedia of Type Strains, Phase III (KMG-III): the genomes of soil and plant-associated and newly described type strains.</title>
        <authorList>
            <person name="Whitman W."/>
        </authorList>
    </citation>
    <scope>NUCLEOTIDE SEQUENCE</scope>
    <source>
        <strain evidence="12">ANL 6-2</strain>
    </source>
</reference>
<dbReference type="PANTHER" id="PTHR35011">
    <property type="entry name" value="2,3-DIKETO-L-GULONATE TRAP TRANSPORTER SMALL PERMEASE PROTEIN YIAM"/>
    <property type="match status" value="1"/>
</dbReference>
<dbReference type="AlphaFoldDB" id="A0AAE3G4A6"/>
<protein>
    <recommendedName>
        <fullName evidence="9">TRAP transporter small permease protein</fullName>
    </recommendedName>
</protein>
<feature type="transmembrane region" description="Helical" evidence="9">
    <location>
        <begin position="89"/>
        <end position="113"/>
    </location>
</feature>
<comment type="subunit">
    <text evidence="9">The complex comprises the extracytoplasmic solute receptor protein and the two transmembrane proteins.</text>
</comment>
<dbReference type="GO" id="GO:0005886">
    <property type="term" value="C:plasma membrane"/>
    <property type="evidence" value="ECO:0007669"/>
    <property type="project" value="UniProtKB-SubCell"/>
</dbReference>
<keyword evidence="2 9" id="KW-0813">Transport</keyword>
<feature type="domain" description="Tripartite ATP-independent periplasmic transporters DctQ component" evidence="11">
    <location>
        <begin position="27"/>
        <end position="148"/>
    </location>
</feature>
<gene>
    <name evidence="12" type="ORF">J2T57_002056</name>
</gene>
<evidence type="ECO:0000313" key="12">
    <source>
        <dbReference type="EMBL" id="MCP1674918.1"/>
    </source>
</evidence>
<dbReference type="PANTHER" id="PTHR35011:SF2">
    <property type="entry name" value="2,3-DIKETO-L-GULONATE TRAP TRANSPORTER SMALL PERMEASE PROTEIN YIAM"/>
    <property type="match status" value="1"/>
</dbReference>
<keyword evidence="10" id="KW-0175">Coiled coil</keyword>
<dbReference type="Proteomes" id="UP001205843">
    <property type="component" value="Unassembled WGS sequence"/>
</dbReference>
<dbReference type="GO" id="GO:0015740">
    <property type="term" value="P:C4-dicarboxylate transport"/>
    <property type="evidence" value="ECO:0007669"/>
    <property type="project" value="TreeGrafter"/>
</dbReference>
<keyword evidence="5 9" id="KW-0812">Transmembrane</keyword>
<feature type="transmembrane region" description="Helical" evidence="9">
    <location>
        <begin position="50"/>
        <end position="68"/>
    </location>
</feature>